<gene>
    <name evidence="6" type="ORF">EER27_06495</name>
</gene>
<comment type="pathway">
    <text evidence="1">Lipid metabolism.</text>
</comment>
<keyword evidence="3 4" id="KW-0808">Transferase</keyword>
<dbReference type="CDD" id="cd00834">
    <property type="entry name" value="KAS_I_II"/>
    <property type="match status" value="1"/>
</dbReference>
<sequence length="437" mass="44788">MSINGHAAAAPQDVVVTGLGVVSPGGLGAQALFDRLSGGHSLVTEHPALKALGFDNPACAYVNGAVFADADALNGGADADWGEQTRLALAAATMAWQQAGLPKGSHELLGGVFLASNRQLFDERALATLVQSMDVDGDVIDFDAYLDGLASSDAGGEGYFHKQQDLATLALADRFGLQEHHGAHGEACAAGAMAIGAAMQQIRAGLIDVALAGATETPCNFVPLVAFNSIGALADGAALQGAAISRPFDRERCGFVMGEGSAFLVLESAAHAARRGATVLARVRGFAGLLEAHKITSSDHDGSEYARCIRMALTDAGLQPADIDHVSAHGTSTPANDACEAMALKQVFGERVAQLPITANKSALGHSLANSGAVEAVLSVLSLQHQVLLPTLNYQQPDASTAGLDVVTTLRDAPLRHVLSNSFGFGGSNVALILEAA</sequence>
<dbReference type="InterPro" id="IPR000794">
    <property type="entry name" value="Beta-ketoacyl_synthase"/>
</dbReference>
<dbReference type="RefSeq" id="WP_123087184.1">
    <property type="nucleotide sequence ID" value="NZ_RIBS01000002.1"/>
</dbReference>
<dbReference type="EMBL" id="RIBS01000002">
    <property type="protein sequence ID" value="RNF85401.1"/>
    <property type="molecule type" value="Genomic_DNA"/>
</dbReference>
<dbReference type="AlphaFoldDB" id="A0A3M8SVP4"/>
<name>A0A3M8SVP4_9GAMM</name>
<reference evidence="6 7" key="1">
    <citation type="submission" date="2018-11" db="EMBL/GenBank/DDBJ databases">
        <title>Lysobacter cryohumiis sp. nov., isolated from soil in the Tianshan Mountains, Xinjiang, China.</title>
        <authorList>
            <person name="Luo Y."/>
            <person name="Sheng H."/>
        </authorList>
    </citation>
    <scope>NUCLEOTIDE SEQUENCE [LARGE SCALE GENOMIC DNA]</scope>
    <source>
        <strain evidence="6 7">ZS60</strain>
    </source>
</reference>
<dbReference type="PANTHER" id="PTHR11712">
    <property type="entry name" value="POLYKETIDE SYNTHASE-RELATED"/>
    <property type="match status" value="1"/>
</dbReference>
<dbReference type="Proteomes" id="UP000267049">
    <property type="component" value="Unassembled WGS sequence"/>
</dbReference>
<dbReference type="PANTHER" id="PTHR11712:SF347">
    <property type="entry name" value="BETA KETOACYL-ACYL CARRIER PROTEIN SYNTHASE"/>
    <property type="match status" value="1"/>
</dbReference>
<keyword evidence="7" id="KW-1185">Reference proteome</keyword>
<dbReference type="Gene3D" id="3.40.47.10">
    <property type="match status" value="1"/>
</dbReference>
<dbReference type="SUPFAM" id="SSF53901">
    <property type="entry name" value="Thiolase-like"/>
    <property type="match status" value="2"/>
</dbReference>
<evidence type="ECO:0000256" key="2">
    <source>
        <dbReference type="ARBA" id="ARBA00008467"/>
    </source>
</evidence>
<organism evidence="6 7">
    <name type="scientific">Montanilutibacter psychrotolerans</name>
    <dbReference type="NCBI Taxonomy" id="1327343"/>
    <lineage>
        <taxon>Bacteria</taxon>
        <taxon>Pseudomonadati</taxon>
        <taxon>Pseudomonadota</taxon>
        <taxon>Gammaproteobacteria</taxon>
        <taxon>Lysobacterales</taxon>
        <taxon>Lysobacteraceae</taxon>
        <taxon>Montanilutibacter</taxon>
    </lineage>
</organism>
<comment type="caution">
    <text evidence="6">The sequence shown here is derived from an EMBL/GenBank/DDBJ whole genome shotgun (WGS) entry which is preliminary data.</text>
</comment>
<proteinExistence type="inferred from homology"/>
<dbReference type="Pfam" id="PF00109">
    <property type="entry name" value="ketoacyl-synt"/>
    <property type="match status" value="1"/>
</dbReference>
<evidence type="ECO:0000256" key="3">
    <source>
        <dbReference type="ARBA" id="ARBA00022679"/>
    </source>
</evidence>
<dbReference type="OrthoDB" id="9808669at2"/>
<dbReference type="InterPro" id="IPR020841">
    <property type="entry name" value="PKS_Beta-ketoAc_synthase_dom"/>
</dbReference>
<dbReference type="GO" id="GO:0006633">
    <property type="term" value="P:fatty acid biosynthetic process"/>
    <property type="evidence" value="ECO:0007669"/>
    <property type="project" value="TreeGrafter"/>
</dbReference>
<evidence type="ECO:0000313" key="6">
    <source>
        <dbReference type="EMBL" id="RNF85401.1"/>
    </source>
</evidence>
<evidence type="ECO:0000259" key="5">
    <source>
        <dbReference type="PROSITE" id="PS52004"/>
    </source>
</evidence>
<dbReference type="InterPro" id="IPR014030">
    <property type="entry name" value="Ketoacyl_synth_N"/>
</dbReference>
<dbReference type="SMART" id="SM00825">
    <property type="entry name" value="PKS_KS"/>
    <property type="match status" value="1"/>
</dbReference>
<evidence type="ECO:0000256" key="4">
    <source>
        <dbReference type="RuleBase" id="RU003694"/>
    </source>
</evidence>
<feature type="domain" description="Ketosynthase family 3 (KS3)" evidence="5">
    <location>
        <begin position="11"/>
        <end position="436"/>
    </location>
</feature>
<protein>
    <submittedName>
        <fullName evidence="6">Beta-ketoacyl-[acyl-carrier-protein] synthase family protein</fullName>
    </submittedName>
</protein>
<dbReference type="InterPro" id="IPR014031">
    <property type="entry name" value="Ketoacyl_synth_C"/>
</dbReference>
<evidence type="ECO:0000313" key="7">
    <source>
        <dbReference type="Proteomes" id="UP000267049"/>
    </source>
</evidence>
<dbReference type="GO" id="GO:0004315">
    <property type="term" value="F:3-oxoacyl-[acyl-carrier-protein] synthase activity"/>
    <property type="evidence" value="ECO:0007669"/>
    <property type="project" value="TreeGrafter"/>
</dbReference>
<accession>A0A3M8SVP4</accession>
<dbReference type="PROSITE" id="PS52004">
    <property type="entry name" value="KS3_2"/>
    <property type="match status" value="1"/>
</dbReference>
<comment type="similarity">
    <text evidence="2 4">Belongs to the thiolase-like superfamily. Beta-ketoacyl-ACP synthases family.</text>
</comment>
<evidence type="ECO:0000256" key="1">
    <source>
        <dbReference type="ARBA" id="ARBA00005189"/>
    </source>
</evidence>
<dbReference type="InterPro" id="IPR016039">
    <property type="entry name" value="Thiolase-like"/>
</dbReference>
<dbReference type="Pfam" id="PF02801">
    <property type="entry name" value="Ketoacyl-synt_C"/>
    <property type="match status" value="1"/>
</dbReference>